<name>A0A4Q2J198_9SPHN</name>
<accession>A0A4Q2J198</accession>
<evidence type="ECO:0008006" key="3">
    <source>
        <dbReference type="Google" id="ProtNLM"/>
    </source>
</evidence>
<keyword evidence="2" id="KW-1185">Reference proteome</keyword>
<comment type="caution">
    <text evidence="1">The sequence shown here is derived from an EMBL/GenBank/DDBJ whole genome shotgun (WGS) entry which is preliminary data.</text>
</comment>
<protein>
    <recommendedName>
        <fullName evidence="3">Glycosyltransferase RgtA/B/C/D-like domain-containing protein</fullName>
    </recommendedName>
</protein>
<proteinExistence type="predicted"/>
<dbReference type="Proteomes" id="UP000292347">
    <property type="component" value="Unassembled WGS sequence"/>
</dbReference>
<dbReference type="EMBL" id="SDPT01000001">
    <property type="protein sequence ID" value="RXZ35092.1"/>
    <property type="molecule type" value="Genomic_DNA"/>
</dbReference>
<organism evidence="1 2">
    <name type="scientific">Sphingomonas desiccabilis</name>
    <dbReference type="NCBI Taxonomy" id="429134"/>
    <lineage>
        <taxon>Bacteria</taxon>
        <taxon>Pseudomonadati</taxon>
        <taxon>Pseudomonadota</taxon>
        <taxon>Alphaproteobacteria</taxon>
        <taxon>Sphingomonadales</taxon>
        <taxon>Sphingomonadaceae</taxon>
        <taxon>Sphingomonas</taxon>
    </lineage>
</organism>
<dbReference type="OrthoDB" id="8044879at2"/>
<dbReference type="AlphaFoldDB" id="A0A4Q2J198"/>
<reference evidence="1 2" key="1">
    <citation type="submission" date="2019-01" db="EMBL/GenBank/DDBJ databases">
        <title>Sphingomonas mucosissima sp. nov. and Sphingomonas desiccabilis sp. nov., from biological soil crusts in the Colorado Plateau, USA.</title>
        <authorList>
            <person name="Zhu D."/>
        </authorList>
    </citation>
    <scope>NUCLEOTIDE SEQUENCE [LARGE SCALE GENOMIC DNA]</scope>
    <source>
        <strain evidence="1 2">CP1D</strain>
    </source>
</reference>
<evidence type="ECO:0000313" key="1">
    <source>
        <dbReference type="EMBL" id="RXZ35092.1"/>
    </source>
</evidence>
<sequence length="461" mass="48386">MGAWKRDARWALAAVATAIAAGLALRIAAGTGALWLDEAWSAVFARDAGTPLGVLWLINHDNNHHLNTLWMQLVGFDAPPLLQRALAIASGTLTIGVAAAIGWRRSPVAGAITAGLFALSPALVCYGSEARGYAPMLLAFVTAVLLVDRWLAAPERPPKAASLAMALGLGLLAQATIVFGLAALLGWAAVERRRVVGPGTVAREMLRVFGPALLTMAGVVALMWLAAHRSAAGFAVGGVQPHSWAGWAHALSQLLHYTLGLPPLVGAVVPLMLLRAPRSPLRDLALWSAIAFPLMLALLALPNSMMPRYYLVGSVGLLLWLGEGLARLAGRGARARAAVGVALLAGAMAMLATDRLLIADQRGDPGQAIAAMAALAPKGTTVVVHRDRETAVLDAAAAARGYPLEVRVAPCPAAPFVLVDRDGDHPFPAHVRACGQPYAVVAERRARGLSGLHWQLLRRRD</sequence>
<dbReference type="RefSeq" id="WP_129340870.1">
    <property type="nucleotide sequence ID" value="NZ_JACIDD010000001.1"/>
</dbReference>
<gene>
    <name evidence="1" type="ORF">EO081_05465</name>
</gene>
<evidence type="ECO:0000313" key="2">
    <source>
        <dbReference type="Proteomes" id="UP000292347"/>
    </source>
</evidence>